<evidence type="ECO:0000256" key="3">
    <source>
        <dbReference type="ARBA" id="ARBA00022840"/>
    </source>
</evidence>
<evidence type="ECO:0000256" key="1">
    <source>
        <dbReference type="ARBA" id="ARBA00022598"/>
    </source>
</evidence>
<keyword evidence="2" id="KW-0547">Nucleotide-binding</keyword>
<organism evidence="5 6">
    <name type="scientific">Batrachochytrium salamandrivorans</name>
    <dbReference type="NCBI Taxonomy" id="1357716"/>
    <lineage>
        <taxon>Eukaryota</taxon>
        <taxon>Fungi</taxon>
        <taxon>Fungi incertae sedis</taxon>
        <taxon>Chytridiomycota</taxon>
        <taxon>Chytridiomycota incertae sedis</taxon>
        <taxon>Chytridiomycetes</taxon>
        <taxon>Rhizophydiales</taxon>
        <taxon>Rhizophydiales incertae sedis</taxon>
        <taxon>Batrachochytrium</taxon>
    </lineage>
</organism>
<dbReference type="PANTHER" id="PTHR12241:SF147">
    <property type="entry name" value="TUBULIN POLYGLUTAMYLASE TTLL7"/>
    <property type="match status" value="1"/>
</dbReference>
<proteinExistence type="predicted"/>
<evidence type="ECO:0000256" key="4">
    <source>
        <dbReference type="SAM" id="MobiDB-lite"/>
    </source>
</evidence>
<gene>
    <name evidence="5" type="ORF">BASA50_007953</name>
</gene>
<evidence type="ECO:0000313" key="5">
    <source>
        <dbReference type="EMBL" id="KAH6592665.1"/>
    </source>
</evidence>
<comment type="caution">
    <text evidence="5">The sequence shown here is derived from an EMBL/GenBank/DDBJ whole genome shotgun (WGS) entry which is preliminary data.</text>
</comment>
<name>A0ABQ8F5M2_9FUNG</name>
<feature type="region of interest" description="Disordered" evidence="4">
    <location>
        <begin position="47"/>
        <end position="74"/>
    </location>
</feature>
<dbReference type="SUPFAM" id="SSF56059">
    <property type="entry name" value="Glutathione synthetase ATP-binding domain-like"/>
    <property type="match status" value="1"/>
</dbReference>
<sequence>MPTSSTNNRISLQQQPHKSTLNQTHPKHLIFNRPSFSAAQLISTTLSSIPNPPVSASMTSSPTRNHTTGSSENFKSVNTVKSKPLFLSTRPSTPHDCEYSMHLSELMDNVETSIENHSLLGSPQTRLNSRLLDNSSTTTSLPKSPCSTYIPDINQIKSGTISISSRVSTCSILDECSSDNSGSMVNDIEEDDIHCDSTDDDELDELYHDRGHFDDENKTASTCSHTVLNDTDLGKRNRLSTSSLDQNVESPIRQSLFTNGDSVLHFPQPGKKVGLLPKHLQSALRWKIIKGSPRVICNALQSAHFNLVCTGNNWIGYWGKYIAPEKYKEVKPWQKINHYPMSFEVGRKDRMYMNNIAMRAQFGDEGLDFTPETFVLPRSRLLLKQAFSKYPLWIIKPPASARGIGIRVISKWSELPKKRNILCSQYISNPFLIYQRKFDLRLYVVITSFDPLCIYLYKDGLVRFASETYQHSTSTKNIRNRFIHLTNYSINKTRVPMDSTSKSTFSAQDPNSTSSNDPYADKFCLNDNKWTLGTFKEYMRLHGHDFEPVMKKIKSLFIKTIMSSHRQNTSGVRLYVTNRKSCFEMFGFDVLLDAELRPWLMEVNISPSMKASCEIDFDLKSKLAVDLFNLVGVQVYDLEMGKAAQTSKNSPLWKKPLLSTLEKRKQREAMLNKSLDLLKELSPDDIRILKETEDENSRKGGFERLYPSPEFINHHKFFISYNYYDRLLCQWIEKRPNDADRIAYLLKISDSCSTSFFDKYSTPSTPKLVSTDRLKQRPNCITSGSQAIKVHTPSTMSPRDSVLKRKGVLVGNTIEKVRQDVDLAKSSLNCTNRDTSLDDDYVHLRSRHSFFQANPNFIERIARARRTDPNAIGELLASVSGLSSLSLSSDNISCADISTSVSESATTSKPRIPGNYSASPPEERQSVRFPRSLKQKPASLTKNVLLYHSKDARYMSADHVYPEKAPYARVENPRDNLNLLLTSKVIYSNRPTYSPKTNSTRVKLALGSNQKVAKYQLKLDDTLSKRMPHGN</sequence>
<dbReference type="InterPro" id="IPR004344">
    <property type="entry name" value="TTL/TTLL_fam"/>
</dbReference>
<dbReference type="Gene3D" id="3.30.470.20">
    <property type="entry name" value="ATP-grasp fold, B domain"/>
    <property type="match status" value="1"/>
</dbReference>
<reference evidence="5 6" key="1">
    <citation type="submission" date="2021-02" db="EMBL/GenBank/DDBJ databases">
        <title>Variation within the Batrachochytrium salamandrivorans European outbreak.</title>
        <authorList>
            <person name="Kelly M."/>
            <person name="Pasmans F."/>
            <person name="Shea T.P."/>
            <person name="Munoz J.F."/>
            <person name="Carranza S."/>
            <person name="Cuomo C.A."/>
            <person name="Martel A."/>
        </authorList>
    </citation>
    <scope>NUCLEOTIDE SEQUENCE [LARGE SCALE GENOMIC DNA]</scope>
    <source>
        <strain evidence="5 6">AMFP18/2</strain>
    </source>
</reference>
<keyword evidence="1" id="KW-0436">Ligase</keyword>
<protein>
    <recommendedName>
        <fullName evidence="7">Tubulin polyglutamylase TTLL4</fullName>
    </recommendedName>
</protein>
<dbReference type="PROSITE" id="PS51221">
    <property type="entry name" value="TTL"/>
    <property type="match status" value="1"/>
</dbReference>
<keyword evidence="6" id="KW-1185">Reference proteome</keyword>
<dbReference type="EMBL" id="JAFCIX010000376">
    <property type="protein sequence ID" value="KAH6592665.1"/>
    <property type="molecule type" value="Genomic_DNA"/>
</dbReference>
<keyword evidence="3" id="KW-0067">ATP-binding</keyword>
<feature type="region of interest" description="Disordered" evidence="4">
    <location>
        <begin position="903"/>
        <end position="929"/>
    </location>
</feature>
<evidence type="ECO:0000313" key="6">
    <source>
        <dbReference type="Proteomes" id="UP001648503"/>
    </source>
</evidence>
<evidence type="ECO:0008006" key="7">
    <source>
        <dbReference type="Google" id="ProtNLM"/>
    </source>
</evidence>
<feature type="region of interest" description="Disordered" evidence="4">
    <location>
        <begin position="1"/>
        <end position="22"/>
    </location>
</feature>
<dbReference type="Proteomes" id="UP001648503">
    <property type="component" value="Unassembled WGS sequence"/>
</dbReference>
<dbReference type="PANTHER" id="PTHR12241">
    <property type="entry name" value="TUBULIN POLYGLUTAMYLASE"/>
    <property type="match status" value="1"/>
</dbReference>
<evidence type="ECO:0000256" key="2">
    <source>
        <dbReference type="ARBA" id="ARBA00022741"/>
    </source>
</evidence>
<accession>A0ABQ8F5M2</accession>
<dbReference type="Pfam" id="PF03133">
    <property type="entry name" value="TTL"/>
    <property type="match status" value="1"/>
</dbReference>